<dbReference type="EMBL" id="BBPI01000034">
    <property type="protein sequence ID" value="GAM00555.1"/>
    <property type="molecule type" value="Genomic_DNA"/>
</dbReference>
<dbReference type="RefSeq" id="WP_042485603.1">
    <property type="nucleotide sequence ID" value="NZ_BBPI01000034.1"/>
</dbReference>
<dbReference type="PANTHER" id="PTHR41287">
    <property type="match status" value="1"/>
</dbReference>
<sequence length="619" mass="67975">MGRRVSAPAASDPTTAWAEAAVRGDFVVGDLVRYACERHLRDLRDAAKRGYFWRPELAQRALDFFPSVFTITDGPAAGKPFTLLPYQVFVVGSLMGWVNADGRWRFRSAWVETGKGQAKSPMMAGLGLYVMGWCGFPRSQVYSIAANKQTANVLFKDGTAMCRAQVPGYDDGDTLEALGHVVLRGEGDNTWKIEHPASQSFFLPLAGGSAQSGPRPRLVLADEIHEFTTDAQIEIWRRAITKVAGSAMMVLGTNTPATSQIVGTSYSETAQLIAKGEKRDDTQFAFVARVDKRDRETVFTNEACWQKALPALGITYPVANIREEVQTAQTRLSTASSVKRLYFGIPTGAADFWIDEEKWAAILAPIDDAAMQILRGCQCWLSLDLSKKNDLTALTAVWRDGDGILWCKTWYWTTADGLPDRAKRDSAPYEEWVADGHLTAVPGATIDKTFVAARVAEICAEHDVVELVFDPAQFADFESACEEIGFDAWKFEGPDKPAGSGLKMVRHAQGTRVMFEDRQYCMPRSIERLEDRILKDTIVIDSSPVTYSCAANAAITEDGQKNRAFDKKRSRGRIDGIVTTAMGVGAADNAPLEGKDAYTGSFIVDLDADDDDDSEEDAA</sequence>
<dbReference type="eggNOG" id="COG4626">
    <property type="taxonomic scope" value="Bacteria"/>
</dbReference>
<feature type="domain" description="Terminase large subunit-like endonuclease" evidence="2">
    <location>
        <begin position="278"/>
        <end position="587"/>
    </location>
</feature>
<proteinExistence type="predicted"/>
<dbReference type="OrthoDB" id="9760250at2"/>
<dbReference type="PANTHER" id="PTHR41287:SF1">
    <property type="entry name" value="PROTEIN YMFN"/>
    <property type="match status" value="1"/>
</dbReference>
<evidence type="ECO:0000259" key="1">
    <source>
        <dbReference type="Pfam" id="PF03354"/>
    </source>
</evidence>
<dbReference type="AlphaFoldDB" id="A0A0A1W538"/>
<feature type="domain" description="Terminase large subunit-like ATPase" evidence="1">
    <location>
        <begin position="85"/>
        <end position="255"/>
    </location>
</feature>
<dbReference type="Gene3D" id="3.40.50.300">
    <property type="entry name" value="P-loop containing nucleotide triphosphate hydrolases"/>
    <property type="match status" value="1"/>
</dbReference>
<reference evidence="3 4" key="1">
    <citation type="submission" date="2014-11" db="EMBL/GenBank/DDBJ databases">
        <title>Whole genome shotgun sequence of Sphingomonas parapaucimobilis NBRC 15100.</title>
        <authorList>
            <person name="Katano-Makiyama Y."/>
            <person name="Hosoyama A."/>
            <person name="Hashimoto M."/>
            <person name="Hosoyama Y."/>
            <person name="Noguchi M."/>
            <person name="Numata M."/>
            <person name="Tsuchikane K."/>
            <person name="Hirakata S."/>
            <person name="Uohara A."/>
            <person name="Shimodaira J."/>
            <person name="Ohji S."/>
            <person name="Ichikawa N."/>
            <person name="Kimura A."/>
            <person name="Yamazoe A."/>
            <person name="Fujita N."/>
        </authorList>
    </citation>
    <scope>NUCLEOTIDE SEQUENCE [LARGE SCALE GENOMIC DNA]</scope>
    <source>
        <strain evidence="3 4">NBRC 15100</strain>
    </source>
</reference>
<dbReference type="Pfam" id="PF03354">
    <property type="entry name" value="TerL_ATPase"/>
    <property type="match status" value="1"/>
</dbReference>
<keyword evidence="4" id="KW-1185">Reference proteome</keyword>
<dbReference type="Pfam" id="PF20441">
    <property type="entry name" value="TerL_nuclease"/>
    <property type="match status" value="1"/>
</dbReference>
<organism evidence="3 4">
    <name type="scientific">Sphingomonas parapaucimobilis NBRC 15100</name>
    <dbReference type="NCBI Taxonomy" id="1219049"/>
    <lineage>
        <taxon>Bacteria</taxon>
        <taxon>Pseudomonadati</taxon>
        <taxon>Pseudomonadota</taxon>
        <taxon>Alphaproteobacteria</taxon>
        <taxon>Sphingomonadales</taxon>
        <taxon>Sphingomonadaceae</taxon>
        <taxon>Sphingomonas</taxon>
    </lineage>
</organism>
<evidence type="ECO:0000313" key="4">
    <source>
        <dbReference type="Proteomes" id="UP000032305"/>
    </source>
</evidence>
<dbReference type="InterPro" id="IPR046462">
    <property type="entry name" value="TerL_nuclease"/>
</dbReference>
<dbReference type="InterPro" id="IPR027417">
    <property type="entry name" value="P-loop_NTPase"/>
</dbReference>
<dbReference type="Proteomes" id="UP000032305">
    <property type="component" value="Unassembled WGS sequence"/>
</dbReference>
<dbReference type="InterPro" id="IPR046461">
    <property type="entry name" value="TerL_ATPase"/>
</dbReference>
<evidence type="ECO:0000259" key="2">
    <source>
        <dbReference type="Pfam" id="PF20441"/>
    </source>
</evidence>
<dbReference type="GO" id="GO:0004519">
    <property type="term" value="F:endonuclease activity"/>
    <property type="evidence" value="ECO:0007669"/>
    <property type="project" value="InterPro"/>
</dbReference>
<accession>A0A0A1W538</accession>
<protein>
    <submittedName>
        <fullName evidence="3">Putative terminase</fullName>
    </submittedName>
</protein>
<gene>
    <name evidence="3" type="ORF">SP5_034_01300</name>
</gene>
<name>A0A0A1W538_9SPHN</name>
<comment type="caution">
    <text evidence="3">The sequence shown here is derived from an EMBL/GenBank/DDBJ whole genome shotgun (WGS) entry which is preliminary data.</text>
</comment>
<evidence type="ECO:0000313" key="3">
    <source>
        <dbReference type="EMBL" id="GAM00555.1"/>
    </source>
</evidence>
<dbReference type="InterPro" id="IPR005021">
    <property type="entry name" value="Terminase_largesu-like"/>
</dbReference>